<dbReference type="SUPFAM" id="SSF103025">
    <property type="entry name" value="Folate-binding domain"/>
    <property type="match status" value="1"/>
</dbReference>
<evidence type="ECO:0000313" key="5">
    <source>
        <dbReference type="EMBL" id="KAF3448413.1"/>
    </source>
</evidence>
<dbReference type="InterPro" id="IPR027266">
    <property type="entry name" value="TrmE/GcvT-like"/>
</dbReference>
<dbReference type="InterPro" id="IPR045179">
    <property type="entry name" value="YgfZ/GcvT"/>
</dbReference>
<dbReference type="InterPro" id="IPR017703">
    <property type="entry name" value="YgfZ/GCV_T_CS"/>
</dbReference>
<organism evidence="5 6">
    <name type="scientific">Rhamnella rubrinervis</name>
    <dbReference type="NCBI Taxonomy" id="2594499"/>
    <lineage>
        <taxon>Eukaryota</taxon>
        <taxon>Viridiplantae</taxon>
        <taxon>Streptophyta</taxon>
        <taxon>Embryophyta</taxon>
        <taxon>Tracheophyta</taxon>
        <taxon>Spermatophyta</taxon>
        <taxon>Magnoliopsida</taxon>
        <taxon>eudicotyledons</taxon>
        <taxon>Gunneridae</taxon>
        <taxon>Pentapetalae</taxon>
        <taxon>rosids</taxon>
        <taxon>fabids</taxon>
        <taxon>Rosales</taxon>
        <taxon>Rhamnaceae</taxon>
        <taxon>rhamnoid group</taxon>
        <taxon>Rhamneae</taxon>
        <taxon>Rhamnella</taxon>
    </lineage>
</organism>
<sequence length="404" mass="45272">MQRFKLSLQRPKSNWYNHSCRTLHQKSDLEKIGPVSSLLKSRSVIRFRGADTVKFLQNLLTNDVRRFSETMGEKTSTLVTPNLAPVSVPPMYAAMLTPQGRFLYDMFLYRPPRPQEKLDRTGSGSGSDEDEPFDIFADVDASVLDELLNTFKKYRLRSKVEIENVGEDFSCWQRYGGNLSKQSSSTEEPEAASVGWGAGVDRAGMSASRGVGLGWQWFEDPRLDCLGFRGIFPSNTTPPLIEADKETDEQNYLLWRIENGVAEGSSEIPRGEAIPLEYNLVGLNAISFDKGCYVGQELVARTHHRGVIRKRLLPLRFVNDNAEEVEQEVSPGSEVVDSSSGKKVGSVTTQLGCRGLGVLRLEEALKRSGALTIRGQEQVKVEATRPDWWPAEWFQEHQEHSAIA</sequence>
<dbReference type="Gene3D" id="3.30.1360.120">
    <property type="entry name" value="Probable tRNA modification gtpase trme, domain 1"/>
    <property type="match status" value="1"/>
</dbReference>
<dbReference type="GO" id="GO:0005759">
    <property type="term" value="C:mitochondrial matrix"/>
    <property type="evidence" value="ECO:0007669"/>
    <property type="project" value="TreeGrafter"/>
</dbReference>
<dbReference type="EMBL" id="VOIH02000004">
    <property type="protein sequence ID" value="KAF3448413.1"/>
    <property type="molecule type" value="Genomic_DNA"/>
</dbReference>
<dbReference type="AlphaFoldDB" id="A0A8K0HA85"/>
<evidence type="ECO:0000313" key="6">
    <source>
        <dbReference type="Proteomes" id="UP000796880"/>
    </source>
</evidence>
<keyword evidence="3" id="KW-0496">Mitochondrion</keyword>
<dbReference type="Pfam" id="PF25455">
    <property type="entry name" value="Beta-barrel_CAF17_C"/>
    <property type="match status" value="1"/>
</dbReference>
<dbReference type="NCBIfam" id="TIGR03317">
    <property type="entry name" value="ygfZ_signature"/>
    <property type="match status" value="1"/>
</dbReference>
<gene>
    <name evidence="5" type="ORF">FNV43_RR09126</name>
</gene>
<evidence type="ECO:0000259" key="4">
    <source>
        <dbReference type="Pfam" id="PF25455"/>
    </source>
</evidence>
<comment type="subcellular location">
    <subcellularLocation>
        <location evidence="1">Mitochondrion</location>
    </subcellularLocation>
</comment>
<dbReference type="FunFam" id="3.30.1360.120:FF:000024">
    <property type="entry name" value="Putative transferase, mitochondrial"/>
    <property type="match status" value="1"/>
</dbReference>
<proteinExistence type="predicted"/>
<feature type="domain" description="CAF17 C-terminal" evidence="4">
    <location>
        <begin position="309"/>
        <end position="390"/>
    </location>
</feature>
<accession>A0A8K0HA85</accession>
<name>A0A8K0HA85_9ROSA</name>
<dbReference type="GO" id="GO:0016226">
    <property type="term" value="P:iron-sulfur cluster assembly"/>
    <property type="evidence" value="ECO:0007669"/>
    <property type="project" value="TreeGrafter"/>
</dbReference>
<dbReference type="InterPro" id="IPR057460">
    <property type="entry name" value="CAF17_C"/>
</dbReference>
<comment type="caution">
    <text evidence="5">The sequence shown here is derived from an EMBL/GenBank/DDBJ whole genome shotgun (WGS) entry which is preliminary data.</text>
</comment>
<dbReference type="Proteomes" id="UP000796880">
    <property type="component" value="Unassembled WGS sequence"/>
</dbReference>
<evidence type="ECO:0000256" key="2">
    <source>
        <dbReference type="ARBA" id="ARBA00022946"/>
    </source>
</evidence>
<keyword evidence="2" id="KW-0809">Transit peptide</keyword>
<evidence type="ECO:0000256" key="1">
    <source>
        <dbReference type="ARBA" id="ARBA00004173"/>
    </source>
</evidence>
<dbReference type="OrthoDB" id="191995at2759"/>
<protein>
    <recommendedName>
        <fullName evidence="4">CAF17 C-terminal domain-containing protein</fullName>
    </recommendedName>
</protein>
<keyword evidence="6" id="KW-1185">Reference proteome</keyword>
<dbReference type="PANTHER" id="PTHR22602:SF0">
    <property type="entry name" value="TRANSFERASE CAF17, MITOCHONDRIAL-RELATED"/>
    <property type="match status" value="1"/>
</dbReference>
<reference evidence="5" key="1">
    <citation type="submission" date="2020-03" db="EMBL/GenBank/DDBJ databases">
        <title>A high-quality chromosome-level genome assembly of a woody plant with both climbing and erect habits, Rhamnella rubrinervis.</title>
        <authorList>
            <person name="Lu Z."/>
            <person name="Yang Y."/>
            <person name="Zhu X."/>
            <person name="Sun Y."/>
        </authorList>
    </citation>
    <scope>NUCLEOTIDE SEQUENCE</scope>
    <source>
        <strain evidence="5">BYM</strain>
        <tissue evidence="5">Leaf</tissue>
    </source>
</reference>
<dbReference type="PANTHER" id="PTHR22602">
    <property type="entry name" value="TRANSFERASE CAF17, MITOCHONDRIAL-RELATED"/>
    <property type="match status" value="1"/>
</dbReference>
<evidence type="ECO:0000256" key="3">
    <source>
        <dbReference type="ARBA" id="ARBA00023128"/>
    </source>
</evidence>